<dbReference type="EC" id="1.1.1.47" evidence="4"/>
<reference evidence="4 5" key="1">
    <citation type="journal article" date="2019" name="Front. Microbiol.">
        <title>Thermoanaerosceptrum fracticalcis gen. nov. sp. nov., a Novel Fumarate-Fermenting Microorganism From a Deep Fractured Carbonate Aquifer of the US Great Basin.</title>
        <authorList>
            <person name="Hamilton-Brehm S.D."/>
            <person name="Stewart L.E."/>
            <person name="Zavarin M."/>
            <person name="Caldwell M."/>
            <person name="Lawson P.A."/>
            <person name="Onstott T.C."/>
            <person name="Grzymski J."/>
            <person name="Neveux I."/>
            <person name="Lollar B.S."/>
            <person name="Russell C.E."/>
            <person name="Moser D.P."/>
        </authorList>
    </citation>
    <scope>NUCLEOTIDE SEQUENCE [LARGE SCALE GENOMIC DNA]</scope>
    <source>
        <strain evidence="4 5">DRI-13</strain>
    </source>
</reference>
<evidence type="ECO:0000313" key="5">
    <source>
        <dbReference type="Proteomes" id="UP000515847"/>
    </source>
</evidence>
<gene>
    <name evidence="4" type="ORF">BR63_10110</name>
</gene>
<dbReference type="SMART" id="SM00822">
    <property type="entry name" value="PKS_KR"/>
    <property type="match status" value="1"/>
</dbReference>
<evidence type="ECO:0000313" key="4">
    <source>
        <dbReference type="EMBL" id="QNB46625.1"/>
    </source>
</evidence>
<dbReference type="InterPro" id="IPR057326">
    <property type="entry name" value="KR_dom"/>
</dbReference>
<dbReference type="PRINTS" id="PR00081">
    <property type="entry name" value="GDHRDH"/>
</dbReference>
<dbReference type="AlphaFoldDB" id="A0A7G6E3H1"/>
<dbReference type="PANTHER" id="PTHR42760">
    <property type="entry name" value="SHORT-CHAIN DEHYDROGENASES/REDUCTASES FAMILY MEMBER"/>
    <property type="match status" value="1"/>
</dbReference>
<accession>A0A7G6E3H1</accession>
<keyword evidence="5" id="KW-1185">Reference proteome</keyword>
<dbReference type="SUPFAM" id="SSF51735">
    <property type="entry name" value="NAD(P)-binding Rossmann-fold domains"/>
    <property type="match status" value="1"/>
</dbReference>
<proteinExistence type="inferred from homology"/>
<dbReference type="NCBIfam" id="NF006070">
    <property type="entry name" value="PRK08213.1"/>
    <property type="match status" value="1"/>
</dbReference>
<dbReference type="InterPro" id="IPR002347">
    <property type="entry name" value="SDR_fam"/>
</dbReference>
<dbReference type="FunFam" id="3.40.50.720:FF:000240">
    <property type="entry name" value="SDR family oxidoreductase"/>
    <property type="match status" value="1"/>
</dbReference>
<evidence type="ECO:0000256" key="1">
    <source>
        <dbReference type="ARBA" id="ARBA00006484"/>
    </source>
</evidence>
<dbReference type="GO" id="GO:0047936">
    <property type="term" value="F:glucose 1-dehydrogenase [NAD(P)+] activity"/>
    <property type="evidence" value="ECO:0007669"/>
    <property type="project" value="UniProtKB-EC"/>
</dbReference>
<dbReference type="InterPro" id="IPR020904">
    <property type="entry name" value="Sc_DH/Rdtase_CS"/>
</dbReference>
<comment type="similarity">
    <text evidence="1">Belongs to the short-chain dehydrogenases/reductases (SDR) family.</text>
</comment>
<evidence type="ECO:0000256" key="2">
    <source>
        <dbReference type="ARBA" id="ARBA00023002"/>
    </source>
</evidence>
<dbReference type="InterPro" id="IPR036291">
    <property type="entry name" value="NAD(P)-bd_dom_sf"/>
</dbReference>
<protein>
    <submittedName>
        <fullName evidence="4">Glucose 1-dehydrogenase</fullName>
        <ecNumber evidence="4">1.1.1.47</ecNumber>
    </submittedName>
</protein>
<dbReference type="NCBIfam" id="NF005559">
    <property type="entry name" value="PRK07231.1"/>
    <property type="match status" value="1"/>
</dbReference>
<evidence type="ECO:0000259" key="3">
    <source>
        <dbReference type="SMART" id="SM00822"/>
    </source>
</evidence>
<dbReference type="Proteomes" id="UP000515847">
    <property type="component" value="Chromosome"/>
</dbReference>
<dbReference type="PROSITE" id="PS00061">
    <property type="entry name" value="ADH_SHORT"/>
    <property type="match status" value="1"/>
</dbReference>
<dbReference type="PRINTS" id="PR00080">
    <property type="entry name" value="SDRFAMILY"/>
</dbReference>
<dbReference type="RefSeq" id="WP_187142892.1">
    <property type="nucleotide sequence ID" value="NZ_CP045798.1"/>
</dbReference>
<sequence length="254" mass="27259">MAGTHFDLSGKVAIVTGATKGIGYGLAVALARYGANIIVVSRNQADCEGTAAEIKGLGREALPVSTDVTSLDQIQNMVEKTINHFGRVDILVNNAGTALTKKAEDITEEDWDRVLNVDLKGVFFCAQAVGKEMIKQKRGKIINVASILGLVGDRQVLPYCAAKGSVIQLTKALALEWARYNIQVNALCPGYVKTSMNEKELSQEKIYNHIIGKIPVRRIGEVGDMTGAAVFLASEASDYMTGQTLVIDGGWTAE</sequence>
<dbReference type="Gene3D" id="3.40.50.720">
    <property type="entry name" value="NAD(P)-binding Rossmann-like Domain"/>
    <property type="match status" value="1"/>
</dbReference>
<dbReference type="KEGG" id="tfr:BR63_10110"/>
<dbReference type="Pfam" id="PF13561">
    <property type="entry name" value="adh_short_C2"/>
    <property type="match status" value="1"/>
</dbReference>
<keyword evidence="2 4" id="KW-0560">Oxidoreductase</keyword>
<dbReference type="GO" id="GO:0005975">
    <property type="term" value="P:carbohydrate metabolic process"/>
    <property type="evidence" value="ECO:0007669"/>
    <property type="project" value="UniProtKB-ARBA"/>
</dbReference>
<name>A0A7G6E3H1_THEFR</name>
<feature type="domain" description="Ketoreductase" evidence="3">
    <location>
        <begin position="11"/>
        <end position="254"/>
    </location>
</feature>
<organism evidence="4 5">
    <name type="scientific">Thermanaerosceptrum fracticalcis</name>
    <dbReference type="NCBI Taxonomy" id="1712410"/>
    <lineage>
        <taxon>Bacteria</taxon>
        <taxon>Bacillati</taxon>
        <taxon>Bacillota</taxon>
        <taxon>Clostridia</taxon>
        <taxon>Eubacteriales</taxon>
        <taxon>Peptococcaceae</taxon>
        <taxon>Thermanaerosceptrum</taxon>
    </lineage>
</organism>
<dbReference type="EMBL" id="CP045798">
    <property type="protein sequence ID" value="QNB46625.1"/>
    <property type="molecule type" value="Genomic_DNA"/>
</dbReference>